<keyword evidence="3" id="KW-0862">Zinc</keyword>
<dbReference type="KEGG" id="ngr:NAEGRDRAFT_65800"/>
<dbReference type="EMBL" id="GG738859">
    <property type="protein sequence ID" value="EFC46279.1"/>
    <property type="molecule type" value="Genomic_DNA"/>
</dbReference>
<evidence type="ECO:0000313" key="5">
    <source>
        <dbReference type="EMBL" id="EFC46279.1"/>
    </source>
</evidence>
<feature type="binding site" evidence="3">
    <location>
        <position position="202"/>
    </location>
    <ligand>
        <name>Zn(2+)</name>
        <dbReference type="ChEBI" id="CHEBI:29105"/>
    </ligand>
</feature>
<sequence>MLQCFTDCAQNNSSSSNNNSVDKNSKYQEDIEFSKQELNHGIEVLAEKIRNIDDHSIVVLTGAGLSTASGIPDFRTPGKGLFVNGSLEKFNLPDPMAIFDSDYFQTNPEPFFELTRDFVTTGYKPSKAHYFLKLLEKKNKLLRLYTQNIDGLETKSGISKELLVNCHGMYDTAKCQHCKKEYLLPTVIEKLGTDKDVKIPKCDDCGNVIKPDIVMYSDDLPEKYFSCLKDDLKTTPKCQLFICIGTSLSVMPVCRMPYFIPEGATRVLINRERCGVFTHIKSPVREIHEKHKHLDLFLGGKTMTIDQAIEKLAKALGWKSELNALVKKGPIDLLKQSQ</sequence>
<dbReference type="FunCoup" id="D2VAB4">
    <property type="interactions" value="174"/>
</dbReference>
<evidence type="ECO:0000256" key="3">
    <source>
        <dbReference type="PROSITE-ProRule" id="PRU00236"/>
    </source>
</evidence>
<name>D2VAB4_NAEGR</name>
<feature type="binding site" evidence="3">
    <location>
        <position position="178"/>
    </location>
    <ligand>
        <name>Zn(2+)</name>
        <dbReference type="ChEBI" id="CHEBI:29105"/>
    </ligand>
</feature>
<dbReference type="GO" id="GO:0005634">
    <property type="term" value="C:nucleus"/>
    <property type="evidence" value="ECO:0007669"/>
    <property type="project" value="TreeGrafter"/>
</dbReference>
<dbReference type="InterPro" id="IPR029035">
    <property type="entry name" value="DHS-like_NAD/FAD-binding_dom"/>
</dbReference>
<accession>D2VAB4</accession>
<evidence type="ECO:0000256" key="2">
    <source>
        <dbReference type="ARBA" id="ARBA00023027"/>
    </source>
</evidence>
<proteinExistence type="predicted"/>
<feature type="binding site" evidence="3">
    <location>
        <position position="205"/>
    </location>
    <ligand>
        <name>Zn(2+)</name>
        <dbReference type="ChEBI" id="CHEBI:29105"/>
    </ligand>
</feature>
<dbReference type="PANTHER" id="PTHR11085">
    <property type="entry name" value="NAD-DEPENDENT PROTEIN DEACYLASE SIRTUIN-5, MITOCHONDRIAL-RELATED"/>
    <property type="match status" value="1"/>
</dbReference>
<dbReference type="InterPro" id="IPR003000">
    <property type="entry name" value="Sirtuin"/>
</dbReference>
<dbReference type="InterPro" id="IPR050134">
    <property type="entry name" value="NAD-dep_sirtuin_deacylases"/>
</dbReference>
<dbReference type="AlphaFoldDB" id="D2VAB4"/>
<keyword evidence="1" id="KW-0808">Transferase</keyword>
<dbReference type="Pfam" id="PF02146">
    <property type="entry name" value="SIR2"/>
    <property type="match status" value="1"/>
</dbReference>
<dbReference type="VEuPathDB" id="AmoebaDB:NAEGRDRAFT_65800"/>
<dbReference type="GeneID" id="8859396"/>
<dbReference type="PANTHER" id="PTHR11085:SF10">
    <property type="entry name" value="NAD-DEPENDENT PROTEIN DEACYLASE SIRTUIN-5, MITOCHONDRIAL-RELATED"/>
    <property type="match status" value="1"/>
</dbReference>
<dbReference type="InterPro" id="IPR026591">
    <property type="entry name" value="Sirtuin_cat_small_dom_sf"/>
</dbReference>
<keyword evidence="6" id="KW-1185">Reference proteome</keyword>
<dbReference type="InParanoid" id="D2VAB4"/>
<feature type="active site" description="Proton acceptor" evidence="3">
    <location>
        <position position="167"/>
    </location>
</feature>
<dbReference type="InterPro" id="IPR026590">
    <property type="entry name" value="Ssirtuin_cat_dom"/>
</dbReference>
<dbReference type="eggNOG" id="KOG2682">
    <property type="taxonomic scope" value="Eukaryota"/>
</dbReference>
<keyword evidence="2" id="KW-0520">NAD</keyword>
<evidence type="ECO:0000259" key="4">
    <source>
        <dbReference type="PROSITE" id="PS50305"/>
    </source>
</evidence>
<feature type="domain" description="Deacetylase sirtuin-type" evidence="4">
    <location>
        <begin position="35"/>
        <end position="319"/>
    </location>
</feature>
<gene>
    <name evidence="5" type="ORF">NAEGRDRAFT_65800</name>
</gene>
<organism evidence="6">
    <name type="scientific">Naegleria gruberi</name>
    <name type="common">Amoeba</name>
    <dbReference type="NCBI Taxonomy" id="5762"/>
    <lineage>
        <taxon>Eukaryota</taxon>
        <taxon>Discoba</taxon>
        <taxon>Heterolobosea</taxon>
        <taxon>Tetramitia</taxon>
        <taxon>Eutetramitia</taxon>
        <taxon>Vahlkampfiidae</taxon>
        <taxon>Naegleria</taxon>
    </lineage>
</organism>
<dbReference type="PROSITE" id="PS50305">
    <property type="entry name" value="SIRTUIN"/>
    <property type="match status" value="1"/>
</dbReference>
<evidence type="ECO:0000256" key="1">
    <source>
        <dbReference type="ARBA" id="ARBA00022679"/>
    </source>
</evidence>
<dbReference type="SUPFAM" id="SSF52467">
    <property type="entry name" value="DHS-like NAD/FAD-binding domain"/>
    <property type="match status" value="1"/>
</dbReference>
<dbReference type="GO" id="GO:0046872">
    <property type="term" value="F:metal ion binding"/>
    <property type="evidence" value="ECO:0007669"/>
    <property type="project" value="UniProtKB-KW"/>
</dbReference>
<reference evidence="5 6" key="1">
    <citation type="journal article" date="2010" name="Cell">
        <title>The genome of Naegleria gruberi illuminates early eukaryotic versatility.</title>
        <authorList>
            <person name="Fritz-Laylin L.K."/>
            <person name="Prochnik S.E."/>
            <person name="Ginger M.L."/>
            <person name="Dacks J.B."/>
            <person name="Carpenter M.L."/>
            <person name="Field M.C."/>
            <person name="Kuo A."/>
            <person name="Paredez A."/>
            <person name="Chapman J."/>
            <person name="Pham J."/>
            <person name="Shu S."/>
            <person name="Neupane R."/>
            <person name="Cipriano M."/>
            <person name="Mancuso J."/>
            <person name="Tu H."/>
            <person name="Salamov A."/>
            <person name="Lindquist E."/>
            <person name="Shapiro H."/>
            <person name="Lucas S."/>
            <person name="Grigoriev I.V."/>
            <person name="Cande W.Z."/>
            <person name="Fulton C."/>
            <person name="Rokhsar D.S."/>
            <person name="Dawson S.C."/>
        </authorList>
    </citation>
    <scope>NUCLEOTIDE SEQUENCE [LARGE SCALE GENOMIC DNA]</scope>
    <source>
        <strain evidence="5 6">NEG-M</strain>
    </source>
</reference>
<dbReference type="Proteomes" id="UP000006671">
    <property type="component" value="Unassembled WGS sequence"/>
</dbReference>
<dbReference type="OrthoDB" id="420264at2759"/>
<dbReference type="GO" id="GO:0070403">
    <property type="term" value="F:NAD+ binding"/>
    <property type="evidence" value="ECO:0007669"/>
    <property type="project" value="InterPro"/>
</dbReference>
<evidence type="ECO:0000313" key="6">
    <source>
        <dbReference type="Proteomes" id="UP000006671"/>
    </source>
</evidence>
<dbReference type="STRING" id="5762.D2VAB4"/>
<dbReference type="Gene3D" id="3.30.1600.10">
    <property type="entry name" value="SIR2/SIRT2 'Small Domain"/>
    <property type="match status" value="1"/>
</dbReference>
<protein>
    <submittedName>
        <fullName evidence="5">Silent information regulator family protein</fullName>
    </submittedName>
</protein>
<dbReference type="Gene3D" id="3.40.50.1220">
    <property type="entry name" value="TPP-binding domain"/>
    <property type="match status" value="1"/>
</dbReference>
<dbReference type="GO" id="GO:0017136">
    <property type="term" value="F:histone deacetylase activity, NAD-dependent"/>
    <property type="evidence" value="ECO:0007669"/>
    <property type="project" value="TreeGrafter"/>
</dbReference>
<feature type="binding site" evidence="3">
    <location>
        <position position="175"/>
    </location>
    <ligand>
        <name>Zn(2+)</name>
        <dbReference type="ChEBI" id="CHEBI:29105"/>
    </ligand>
</feature>
<dbReference type="RefSeq" id="XP_002679023.1">
    <property type="nucleotide sequence ID" value="XM_002678977.1"/>
</dbReference>
<keyword evidence="3" id="KW-0479">Metal-binding</keyword>